<accession>A0A1X7M195</accession>
<dbReference type="STRING" id="1852522.SAMN06295960_4956"/>
<protein>
    <submittedName>
        <fullName evidence="2">Flp pilus assembly protein TadB</fullName>
    </submittedName>
</protein>
<keyword evidence="3" id="KW-1185">Reference proteome</keyword>
<feature type="transmembrane region" description="Helical" evidence="1">
    <location>
        <begin position="265"/>
        <end position="283"/>
    </location>
</feature>
<dbReference type="AlphaFoldDB" id="A0A1X7M195"/>
<proteinExistence type="predicted"/>
<gene>
    <name evidence="2" type="ORF">SAMN06295960_4956</name>
</gene>
<keyword evidence="1" id="KW-0472">Membrane</keyword>
<keyword evidence="1" id="KW-0812">Transmembrane</keyword>
<organism evidence="2 3">
    <name type="scientific">Paenibacillus aquistagni</name>
    <dbReference type="NCBI Taxonomy" id="1852522"/>
    <lineage>
        <taxon>Bacteria</taxon>
        <taxon>Bacillati</taxon>
        <taxon>Bacillota</taxon>
        <taxon>Bacilli</taxon>
        <taxon>Bacillales</taxon>
        <taxon>Paenibacillaceae</taxon>
        <taxon>Paenibacillus</taxon>
    </lineage>
</organism>
<dbReference type="EMBL" id="FXAZ01000013">
    <property type="protein sequence ID" value="SMG59497.1"/>
    <property type="molecule type" value="Genomic_DNA"/>
</dbReference>
<feature type="transmembrane region" description="Helical" evidence="1">
    <location>
        <begin position="115"/>
        <end position="133"/>
    </location>
</feature>
<evidence type="ECO:0000256" key="1">
    <source>
        <dbReference type="SAM" id="Phobius"/>
    </source>
</evidence>
<feature type="transmembrane region" description="Helical" evidence="1">
    <location>
        <begin position="6"/>
        <end position="25"/>
    </location>
</feature>
<evidence type="ECO:0000313" key="2">
    <source>
        <dbReference type="EMBL" id="SMG59497.1"/>
    </source>
</evidence>
<name>A0A1X7M195_9BACL</name>
<evidence type="ECO:0000313" key="3">
    <source>
        <dbReference type="Proteomes" id="UP000193834"/>
    </source>
</evidence>
<sequence>MIMLSKLVAMLSILYLIKVFLLPLMKPVSRSQKKRARQFMKERKKELAKQKQKQWKAKVAFKYVKPLLSTGERVRLKKMLDRLDMMEKPEEIRLDQILYTGLAAIATLVMLKVNVLLGCGTAIFIILGWLYPVEEIEKKIERKNKNISVDFPAFYSMVYYQYSKSVNIHLADVIKDYLPNANPDIGEELGVMLDNIDYGEEYALKQLKKRVPLHYIIKFCDIMETRLKGYDNVSQMSYLKNELDSFRIRALEEELEKRERTGARIQLTLIVVLGIYIAIYYLFTIMSSMKLFQI</sequence>
<dbReference type="RefSeq" id="WP_085499112.1">
    <property type="nucleotide sequence ID" value="NZ_FXAZ01000013.1"/>
</dbReference>
<dbReference type="OrthoDB" id="2663560at2"/>
<dbReference type="Proteomes" id="UP000193834">
    <property type="component" value="Unassembled WGS sequence"/>
</dbReference>
<reference evidence="2 3" key="1">
    <citation type="submission" date="2017-04" db="EMBL/GenBank/DDBJ databases">
        <authorList>
            <person name="Afonso C.L."/>
            <person name="Miller P.J."/>
            <person name="Scott M.A."/>
            <person name="Spackman E."/>
            <person name="Goraichik I."/>
            <person name="Dimitrov K.M."/>
            <person name="Suarez D.L."/>
            <person name="Swayne D.E."/>
        </authorList>
    </citation>
    <scope>NUCLEOTIDE SEQUENCE [LARGE SCALE GENOMIC DNA]</scope>
    <source>
        <strain evidence="2 3">11</strain>
    </source>
</reference>
<keyword evidence="1" id="KW-1133">Transmembrane helix</keyword>